<sequence length="92" mass="10631">MAGKKRRELDPDNPDDMKKAREHAKKVAKEMFNNGSFPGDFAETGVLTGNVEKILAETEEDCYLQELDEYSPEERRQKFKIHTKNKDGNNEK</sequence>
<dbReference type="EMBL" id="UOFP01000040">
    <property type="protein sequence ID" value="VAW84315.1"/>
    <property type="molecule type" value="Genomic_DNA"/>
</dbReference>
<organism evidence="2">
    <name type="scientific">hydrothermal vent metagenome</name>
    <dbReference type="NCBI Taxonomy" id="652676"/>
    <lineage>
        <taxon>unclassified sequences</taxon>
        <taxon>metagenomes</taxon>
        <taxon>ecological metagenomes</taxon>
    </lineage>
</organism>
<protein>
    <submittedName>
        <fullName evidence="2">Uncharacterized protein</fullName>
    </submittedName>
</protein>
<accession>A0A3B0YTR7</accession>
<proteinExistence type="predicted"/>
<reference evidence="2" key="1">
    <citation type="submission" date="2018-06" db="EMBL/GenBank/DDBJ databases">
        <authorList>
            <person name="Zhirakovskaya E."/>
        </authorList>
    </citation>
    <scope>NUCLEOTIDE SEQUENCE</scope>
</reference>
<evidence type="ECO:0000313" key="2">
    <source>
        <dbReference type="EMBL" id="VAW84315.1"/>
    </source>
</evidence>
<name>A0A3B0YTR7_9ZZZZ</name>
<feature type="region of interest" description="Disordered" evidence="1">
    <location>
        <begin position="1"/>
        <end position="22"/>
    </location>
</feature>
<gene>
    <name evidence="2" type="ORF">MNBD_GAMMA18-1883</name>
</gene>
<feature type="region of interest" description="Disordered" evidence="1">
    <location>
        <begin position="68"/>
        <end position="92"/>
    </location>
</feature>
<feature type="compositionally biased region" description="Basic and acidic residues" evidence="1">
    <location>
        <begin position="7"/>
        <end position="22"/>
    </location>
</feature>
<evidence type="ECO:0000256" key="1">
    <source>
        <dbReference type="SAM" id="MobiDB-lite"/>
    </source>
</evidence>
<dbReference type="AlphaFoldDB" id="A0A3B0YTR7"/>